<dbReference type="OrthoDB" id="9888309at2759"/>
<feature type="region of interest" description="Disordered" evidence="1">
    <location>
        <begin position="1"/>
        <end position="43"/>
    </location>
</feature>
<name>A0A8T1SW33_CHESE</name>
<protein>
    <submittedName>
        <fullName evidence="2">Uncharacterized protein</fullName>
    </submittedName>
</protein>
<gene>
    <name evidence="2" type="ORF">G0U57_020076</name>
</gene>
<feature type="non-terminal residue" evidence="2">
    <location>
        <position position="1"/>
    </location>
</feature>
<keyword evidence="3" id="KW-1185">Reference proteome</keyword>
<dbReference type="Pfam" id="PF17690">
    <property type="entry name" value="DUF5537"/>
    <property type="match status" value="2"/>
</dbReference>
<evidence type="ECO:0000313" key="2">
    <source>
        <dbReference type="EMBL" id="KAG6933119.1"/>
    </source>
</evidence>
<evidence type="ECO:0000313" key="3">
    <source>
        <dbReference type="Proteomes" id="UP000765507"/>
    </source>
</evidence>
<organism evidence="2 3">
    <name type="scientific">Chelydra serpentina</name>
    <name type="common">Snapping turtle</name>
    <name type="synonym">Testudo serpentina</name>
    <dbReference type="NCBI Taxonomy" id="8475"/>
    <lineage>
        <taxon>Eukaryota</taxon>
        <taxon>Metazoa</taxon>
        <taxon>Chordata</taxon>
        <taxon>Craniata</taxon>
        <taxon>Vertebrata</taxon>
        <taxon>Euteleostomi</taxon>
        <taxon>Archelosauria</taxon>
        <taxon>Testudinata</taxon>
        <taxon>Testudines</taxon>
        <taxon>Cryptodira</taxon>
        <taxon>Durocryptodira</taxon>
        <taxon>Americhelydia</taxon>
        <taxon>Chelydroidea</taxon>
        <taxon>Chelydridae</taxon>
        <taxon>Chelydra</taxon>
    </lineage>
</organism>
<accession>A0A8T1SW33</accession>
<reference evidence="2 3" key="1">
    <citation type="journal article" date="2020" name="G3 (Bethesda)">
        <title>Draft Genome of the Common Snapping Turtle, Chelydra serpentina, a Model for Phenotypic Plasticity in Reptiles.</title>
        <authorList>
            <person name="Das D."/>
            <person name="Singh S.K."/>
            <person name="Bierstedt J."/>
            <person name="Erickson A."/>
            <person name="Galli G.L.J."/>
            <person name="Crossley D.A. 2nd"/>
            <person name="Rhen T."/>
        </authorList>
    </citation>
    <scope>NUCLEOTIDE SEQUENCE [LARGE SCALE GENOMIC DNA]</scope>
    <source>
        <strain evidence="2">KW</strain>
    </source>
</reference>
<dbReference type="EMBL" id="JAHGAV010000081">
    <property type="protein sequence ID" value="KAG6933119.1"/>
    <property type="molecule type" value="Genomic_DNA"/>
</dbReference>
<dbReference type="InterPro" id="IPR040505">
    <property type="entry name" value="DUF5537"/>
</dbReference>
<evidence type="ECO:0000256" key="1">
    <source>
        <dbReference type="SAM" id="MobiDB-lite"/>
    </source>
</evidence>
<dbReference type="Proteomes" id="UP000765507">
    <property type="component" value="Unassembled WGS sequence"/>
</dbReference>
<dbReference type="AlphaFoldDB" id="A0A8T1SW33"/>
<feature type="compositionally biased region" description="Pro residues" evidence="1">
    <location>
        <begin position="13"/>
        <end position="24"/>
    </location>
</feature>
<sequence>RSPLPPGLRFLLLPPPGASQPPPAAAARELSPEASGTMSRNQPRWWHRESYVKEIKYPESSFLSECRSFSSQASKEQKMPSLTSDHKYLNNEASGRSLGCFPFESSWKSALLKTERIKKEYSSTFGLRDCEESAAIPNLTQGVQSYQENPSPILQMKKGFAYGAAKPFPTGSYSKDEHNCVPTSYILPQTSSQYLASEFCKNRGDIPVVDLQKRGLDSWNPSPLKMPAIHDGAGEIGTLSSHRSKKNNHVSSICSLPAGPRYKFGHHHFTDPFAGAPPEYIQRLSEIKSFQCETIRQEKNKKLKRGKKEET</sequence>
<proteinExistence type="predicted"/>
<comment type="caution">
    <text evidence="2">The sequence shown here is derived from an EMBL/GenBank/DDBJ whole genome shotgun (WGS) entry which is preliminary data.</text>
</comment>